<gene>
    <name evidence="2" type="ORF">CEPIT_LOCUS11422</name>
</gene>
<dbReference type="InterPro" id="IPR025724">
    <property type="entry name" value="GAG-pre-integrase_dom"/>
</dbReference>
<dbReference type="PANTHER" id="PTHR42648">
    <property type="entry name" value="TRANSPOSASE, PUTATIVE-RELATED"/>
    <property type="match status" value="1"/>
</dbReference>
<feature type="non-terminal residue" evidence="2">
    <location>
        <position position="130"/>
    </location>
</feature>
<evidence type="ECO:0000313" key="3">
    <source>
        <dbReference type="Proteomes" id="UP001152523"/>
    </source>
</evidence>
<proteinExistence type="predicted"/>
<dbReference type="Pfam" id="PF13976">
    <property type="entry name" value="gag_pre-integrs"/>
    <property type="match status" value="1"/>
</dbReference>
<dbReference type="Proteomes" id="UP001152523">
    <property type="component" value="Unassembled WGS sequence"/>
</dbReference>
<accession>A0AAV0D490</accession>
<evidence type="ECO:0000259" key="1">
    <source>
        <dbReference type="Pfam" id="PF13976"/>
    </source>
</evidence>
<dbReference type="PANTHER" id="PTHR42648:SF31">
    <property type="entry name" value="RNA-DIRECTED DNA POLYMERASE"/>
    <property type="match status" value="1"/>
</dbReference>
<organism evidence="2 3">
    <name type="scientific">Cuscuta epithymum</name>
    <dbReference type="NCBI Taxonomy" id="186058"/>
    <lineage>
        <taxon>Eukaryota</taxon>
        <taxon>Viridiplantae</taxon>
        <taxon>Streptophyta</taxon>
        <taxon>Embryophyta</taxon>
        <taxon>Tracheophyta</taxon>
        <taxon>Spermatophyta</taxon>
        <taxon>Magnoliopsida</taxon>
        <taxon>eudicotyledons</taxon>
        <taxon>Gunneridae</taxon>
        <taxon>Pentapetalae</taxon>
        <taxon>asterids</taxon>
        <taxon>lamiids</taxon>
        <taxon>Solanales</taxon>
        <taxon>Convolvulaceae</taxon>
        <taxon>Cuscuteae</taxon>
        <taxon>Cuscuta</taxon>
        <taxon>Cuscuta subgen. Cuscuta</taxon>
    </lineage>
</organism>
<reference evidence="2" key="1">
    <citation type="submission" date="2022-07" db="EMBL/GenBank/DDBJ databases">
        <authorList>
            <person name="Macas J."/>
            <person name="Novak P."/>
            <person name="Neumann P."/>
        </authorList>
    </citation>
    <scope>NUCLEOTIDE SEQUENCE</scope>
</reference>
<dbReference type="EMBL" id="CAMAPF010000065">
    <property type="protein sequence ID" value="CAH9090760.1"/>
    <property type="molecule type" value="Genomic_DNA"/>
</dbReference>
<sequence length="130" mass="14969">MRRPQDLHSRMPIGAGEKRGGVFYFHSLDDVRAYSIRRKDTSNLWHSRLGHPSEKILRSALSFDKSLLSVDLNKNCDACLRGKKTRDIFHTSNSRAFDLFDMIHCDVWGPYRSPATCGARYFLTIVDDFS</sequence>
<keyword evidence="3" id="KW-1185">Reference proteome</keyword>
<protein>
    <recommendedName>
        <fullName evidence="1">GAG-pre-integrase domain-containing protein</fullName>
    </recommendedName>
</protein>
<evidence type="ECO:0000313" key="2">
    <source>
        <dbReference type="EMBL" id="CAH9090760.1"/>
    </source>
</evidence>
<dbReference type="AlphaFoldDB" id="A0AAV0D490"/>
<dbReference type="InterPro" id="IPR039537">
    <property type="entry name" value="Retrotran_Ty1/copia-like"/>
</dbReference>
<name>A0AAV0D490_9ASTE</name>
<feature type="domain" description="GAG-pre-integrase" evidence="1">
    <location>
        <begin position="31"/>
        <end position="83"/>
    </location>
</feature>
<comment type="caution">
    <text evidence="2">The sequence shown here is derived from an EMBL/GenBank/DDBJ whole genome shotgun (WGS) entry which is preliminary data.</text>
</comment>